<dbReference type="OrthoDB" id="5915518at2759"/>
<gene>
    <name evidence="2" type="ORF">T02_4183</name>
</gene>
<protein>
    <submittedName>
        <fullName evidence="2">Uncharacterized protein</fullName>
    </submittedName>
</protein>
<comment type="caution">
    <text evidence="2">The sequence shown here is derived from an EMBL/GenBank/DDBJ whole genome shotgun (WGS) entry which is preliminary data.</text>
</comment>
<evidence type="ECO:0000313" key="3">
    <source>
        <dbReference type="Proteomes" id="UP000054721"/>
    </source>
</evidence>
<dbReference type="AlphaFoldDB" id="A0A0V1LBI1"/>
<dbReference type="Proteomes" id="UP000054721">
    <property type="component" value="Unassembled WGS sequence"/>
</dbReference>
<name>A0A0V1LBI1_9BILA</name>
<dbReference type="EMBL" id="JYDW01000089">
    <property type="protein sequence ID" value="KRZ56684.1"/>
    <property type="molecule type" value="Genomic_DNA"/>
</dbReference>
<evidence type="ECO:0000256" key="1">
    <source>
        <dbReference type="SAM" id="SignalP"/>
    </source>
</evidence>
<accession>A0A0V1LBI1</accession>
<keyword evidence="1" id="KW-0732">Signal</keyword>
<reference evidence="2 3" key="1">
    <citation type="submission" date="2015-05" db="EMBL/GenBank/DDBJ databases">
        <title>Evolution of Trichinella species and genotypes.</title>
        <authorList>
            <person name="Korhonen P.K."/>
            <person name="Edoardo P."/>
            <person name="Giuseppe L.R."/>
            <person name="Gasser R.B."/>
        </authorList>
    </citation>
    <scope>NUCLEOTIDE SEQUENCE [LARGE SCALE GENOMIC DNA]</scope>
    <source>
        <strain evidence="2">ISS10</strain>
    </source>
</reference>
<organism evidence="2 3">
    <name type="scientific">Trichinella nativa</name>
    <dbReference type="NCBI Taxonomy" id="6335"/>
    <lineage>
        <taxon>Eukaryota</taxon>
        <taxon>Metazoa</taxon>
        <taxon>Ecdysozoa</taxon>
        <taxon>Nematoda</taxon>
        <taxon>Enoplea</taxon>
        <taxon>Dorylaimia</taxon>
        <taxon>Trichinellida</taxon>
        <taxon>Trichinellidae</taxon>
        <taxon>Trichinella</taxon>
    </lineage>
</organism>
<keyword evidence="3" id="KW-1185">Reference proteome</keyword>
<proteinExistence type="predicted"/>
<feature type="chain" id="PRO_5006881718" evidence="1">
    <location>
        <begin position="21"/>
        <end position="121"/>
    </location>
</feature>
<evidence type="ECO:0000313" key="2">
    <source>
        <dbReference type="EMBL" id="KRZ56684.1"/>
    </source>
</evidence>
<sequence>MMLAILLFLLTGLQHKVTVAVLKDTVLESTYAYCAYSKCQEERACYEESEIQSTRLICSEAYESCRYSCSLIGFIQKLLYIKTLLSLKSLVSSEVMQKIKDFEKSGLQKDYSSKAFHNYTS</sequence>
<feature type="signal peptide" evidence="1">
    <location>
        <begin position="1"/>
        <end position="20"/>
    </location>
</feature>